<dbReference type="SMART" id="SM00448">
    <property type="entry name" value="REC"/>
    <property type="match status" value="1"/>
</dbReference>
<dbReference type="Pfam" id="PF08448">
    <property type="entry name" value="PAS_4"/>
    <property type="match status" value="2"/>
</dbReference>
<dbReference type="InterPro" id="IPR000014">
    <property type="entry name" value="PAS"/>
</dbReference>
<dbReference type="Pfam" id="PF13426">
    <property type="entry name" value="PAS_9"/>
    <property type="match status" value="2"/>
</dbReference>
<organism evidence="11 12">
    <name type="scientific">Pseudodesulfovibrio karagichevae</name>
    <dbReference type="NCBI Taxonomy" id="3239305"/>
    <lineage>
        <taxon>Bacteria</taxon>
        <taxon>Pseudomonadati</taxon>
        <taxon>Thermodesulfobacteriota</taxon>
        <taxon>Desulfovibrionia</taxon>
        <taxon>Desulfovibrionales</taxon>
        <taxon>Desulfovibrionaceae</taxon>
    </lineage>
</organism>
<dbReference type="PROSITE" id="PS50045">
    <property type="entry name" value="SIGMA54_INTERACT_4"/>
    <property type="match status" value="1"/>
</dbReference>
<dbReference type="InterPro" id="IPR027417">
    <property type="entry name" value="P-loop_NTPase"/>
</dbReference>
<keyword evidence="2" id="KW-0067">ATP-binding</keyword>
<dbReference type="CDD" id="cd00156">
    <property type="entry name" value="REC"/>
    <property type="match status" value="1"/>
</dbReference>
<dbReference type="SUPFAM" id="SSF52540">
    <property type="entry name" value="P-loop containing nucleoside triphosphate hydrolases"/>
    <property type="match status" value="1"/>
</dbReference>
<evidence type="ECO:0000259" key="8">
    <source>
        <dbReference type="PROSITE" id="PS50110"/>
    </source>
</evidence>
<keyword evidence="1" id="KW-0547">Nucleotide-binding</keyword>
<name>A0ABV4K354_9BACT</name>
<dbReference type="InterPro" id="IPR003593">
    <property type="entry name" value="AAA+_ATPase"/>
</dbReference>
<dbReference type="Gene3D" id="3.40.50.2300">
    <property type="match status" value="1"/>
</dbReference>
<dbReference type="InterPro" id="IPR009057">
    <property type="entry name" value="Homeodomain-like_sf"/>
</dbReference>
<feature type="domain" description="PAC" evidence="10">
    <location>
        <begin position="583"/>
        <end position="635"/>
    </location>
</feature>
<evidence type="ECO:0000256" key="5">
    <source>
        <dbReference type="ARBA" id="ARBA00023163"/>
    </source>
</evidence>
<dbReference type="InterPro" id="IPR001610">
    <property type="entry name" value="PAC"/>
</dbReference>
<dbReference type="InterPro" id="IPR058031">
    <property type="entry name" value="AAA_lid_NorR"/>
</dbReference>
<dbReference type="PROSITE" id="PS00676">
    <property type="entry name" value="SIGMA54_INTERACT_2"/>
    <property type="match status" value="1"/>
</dbReference>
<feature type="domain" description="PAS" evidence="9">
    <location>
        <begin position="258"/>
        <end position="314"/>
    </location>
</feature>
<dbReference type="Gene3D" id="3.30.450.20">
    <property type="entry name" value="PAS domain"/>
    <property type="match status" value="4"/>
</dbReference>
<dbReference type="SMART" id="SM00382">
    <property type="entry name" value="AAA"/>
    <property type="match status" value="1"/>
</dbReference>
<dbReference type="Pfam" id="PF00158">
    <property type="entry name" value="Sigma54_activat"/>
    <property type="match status" value="1"/>
</dbReference>
<proteinExistence type="predicted"/>
<evidence type="ECO:0000256" key="6">
    <source>
        <dbReference type="PROSITE-ProRule" id="PRU00169"/>
    </source>
</evidence>
<dbReference type="SUPFAM" id="SSF52172">
    <property type="entry name" value="CheY-like"/>
    <property type="match status" value="1"/>
</dbReference>
<dbReference type="PROSITE" id="PS50112">
    <property type="entry name" value="PAS"/>
    <property type="match status" value="4"/>
</dbReference>
<feature type="domain" description="PAS" evidence="9">
    <location>
        <begin position="138"/>
        <end position="184"/>
    </location>
</feature>
<evidence type="ECO:0000256" key="1">
    <source>
        <dbReference type="ARBA" id="ARBA00022741"/>
    </source>
</evidence>
<dbReference type="PROSITE" id="PS00688">
    <property type="entry name" value="SIGMA54_INTERACT_3"/>
    <property type="match status" value="1"/>
</dbReference>
<dbReference type="Gene3D" id="1.10.10.60">
    <property type="entry name" value="Homeodomain-like"/>
    <property type="match status" value="1"/>
</dbReference>
<dbReference type="InterPro" id="IPR025943">
    <property type="entry name" value="Sigma_54_int_dom_ATP-bd_2"/>
</dbReference>
<dbReference type="CDD" id="cd00009">
    <property type="entry name" value="AAA"/>
    <property type="match status" value="1"/>
</dbReference>
<protein>
    <submittedName>
        <fullName evidence="11">Sigma 54-interacting transcriptional regulator</fullName>
    </submittedName>
</protein>
<dbReference type="InterPro" id="IPR002197">
    <property type="entry name" value="HTH_Fis"/>
</dbReference>
<feature type="domain" description="PAC" evidence="10">
    <location>
        <begin position="450"/>
        <end position="502"/>
    </location>
</feature>
<dbReference type="SUPFAM" id="SSF55785">
    <property type="entry name" value="PYP-like sensor domain (PAS domain)"/>
    <property type="match status" value="4"/>
</dbReference>
<dbReference type="PANTHER" id="PTHR32071:SF113">
    <property type="entry name" value="ALGINATE BIOSYNTHESIS TRANSCRIPTIONAL REGULATORY PROTEIN ALGB"/>
    <property type="match status" value="1"/>
</dbReference>
<evidence type="ECO:0000313" key="12">
    <source>
        <dbReference type="Proteomes" id="UP001568698"/>
    </source>
</evidence>
<dbReference type="Proteomes" id="UP001568698">
    <property type="component" value="Unassembled WGS sequence"/>
</dbReference>
<keyword evidence="4" id="KW-0238">DNA-binding</keyword>
<accession>A0ABV4K354</accession>
<dbReference type="PANTHER" id="PTHR32071">
    <property type="entry name" value="TRANSCRIPTIONAL REGULATORY PROTEIN"/>
    <property type="match status" value="1"/>
</dbReference>
<reference evidence="11 12" key="1">
    <citation type="submission" date="2024-08" db="EMBL/GenBank/DDBJ databases">
        <title>Sulfate-reducing bacteria isolated from formation water of the oil field in Kazakhstan and description of Pseudodesulfovibrio sp.</title>
        <authorList>
            <person name="Bidzhieva S.K."/>
            <person name="Tourova T.P."/>
            <person name="Grouzdev D.S."/>
            <person name="Beletsky A.V."/>
            <person name="Sokolova D.S."/>
            <person name="Samigullina S.R."/>
            <person name="Poltaraus A.B."/>
            <person name="Avtukh A.N."/>
            <person name="Tereshina V.M."/>
            <person name="Zhaparov N.S."/>
            <person name="Mardanov A.V."/>
            <person name="Nazina T.N."/>
        </authorList>
    </citation>
    <scope>NUCLEOTIDE SEQUENCE [LARGE SCALE GENOMIC DNA]</scope>
    <source>
        <strain evidence="11 12">9FUS</strain>
    </source>
</reference>
<dbReference type="EMBL" id="JBGLYH010000031">
    <property type="protein sequence ID" value="MEZ7197387.1"/>
    <property type="molecule type" value="Genomic_DNA"/>
</dbReference>
<keyword evidence="5" id="KW-0804">Transcription</keyword>
<feature type="domain" description="Response regulatory" evidence="8">
    <location>
        <begin position="6"/>
        <end position="119"/>
    </location>
</feature>
<dbReference type="InterPro" id="IPR011006">
    <property type="entry name" value="CheY-like_superfamily"/>
</dbReference>
<dbReference type="Pfam" id="PF02954">
    <property type="entry name" value="HTH_8"/>
    <property type="match status" value="1"/>
</dbReference>
<dbReference type="InterPro" id="IPR013656">
    <property type="entry name" value="PAS_4"/>
</dbReference>
<gene>
    <name evidence="11" type="ORF">AB6M95_11545</name>
</gene>
<evidence type="ECO:0000313" key="11">
    <source>
        <dbReference type="EMBL" id="MEZ7197387.1"/>
    </source>
</evidence>
<dbReference type="InterPro" id="IPR002078">
    <property type="entry name" value="Sigma_54_int"/>
</dbReference>
<dbReference type="Gene3D" id="1.10.8.60">
    <property type="match status" value="1"/>
</dbReference>
<dbReference type="CDD" id="cd00130">
    <property type="entry name" value="PAS"/>
    <property type="match status" value="4"/>
</dbReference>
<evidence type="ECO:0000256" key="3">
    <source>
        <dbReference type="ARBA" id="ARBA00023015"/>
    </source>
</evidence>
<dbReference type="PROSITE" id="PS50110">
    <property type="entry name" value="RESPONSE_REGULATORY"/>
    <property type="match status" value="1"/>
</dbReference>
<feature type="domain" description="Sigma-54 factor interaction" evidence="7">
    <location>
        <begin position="642"/>
        <end position="871"/>
    </location>
</feature>
<evidence type="ECO:0000256" key="4">
    <source>
        <dbReference type="ARBA" id="ARBA00023125"/>
    </source>
</evidence>
<evidence type="ECO:0000259" key="10">
    <source>
        <dbReference type="PROSITE" id="PS50113"/>
    </source>
</evidence>
<keyword evidence="12" id="KW-1185">Reference proteome</keyword>
<dbReference type="NCBIfam" id="TIGR00229">
    <property type="entry name" value="sensory_box"/>
    <property type="match status" value="3"/>
</dbReference>
<dbReference type="SUPFAM" id="SSF46689">
    <property type="entry name" value="Homeodomain-like"/>
    <property type="match status" value="1"/>
</dbReference>
<dbReference type="SMART" id="SM00091">
    <property type="entry name" value="PAS"/>
    <property type="match status" value="4"/>
</dbReference>
<dbReference type="InterPro" id="IPR025944">
    <property type="entry name" value="Sigma_54_int_dom_CS"/>
</dbReference>
<sequence>MPVSSTILVADGDASIRALIKDILEARGYRVETASSPASAAALMARRGPALVLAAHGEEDDGGSLVHEAARLGLVTPVILLISAAVDNPGRLARDCGAMAYLQKPVVRSQLEMLVRLGLAENELRSTATLQEARLSSAHAFLKSMLNADEGVIFLLDEDALVLECSGPVESLLGREVGECAGQSYPSLFSDAVANLHEGAIAKARTTRETARLEEHRGGMVLETRVRPALQGNTLSGFVVSLRDITARRRGEVGLAESEKQYRSVFAGASDAILLVDRERGTVMECNDAACRALGYDQAEIRGVDIQDLVAHPEQFLAAMTQGGKRVSYDYLKRKNGSSLPVELAMSYFTNAGRDVCILYAQDISRRRIVEEALREGARLYRAVVEDQTELICRYGPDGKLTFVNNAFERFVGQDEEDVLGRDFFASMGSMDRRVLTEWLDHFDPSRPVFDREVRQVRSDGEERWISWTHRAVLNDRKSVVEIQAVGRDVTEHKAAESALAQATQEKEQYRLNLEATFASIPDAILTVDSGLSVIATNSAAKSLFGFAEERSRGLRLQDVVRDETNPCVQVLRQVLKTDKPVRGYEIELKTPAMGDRMVEINCSPLVDKDRRHAGAVLIVRDISHIADLEKQLQQRHGFRGIVGRSGPMQDIYQLLEQLSSLDSIVLILGESGTGKELAAEALHYGGVRAGKPLIKVNCSALSESLLESELFGHVRGAFTGAVRDKVGRIQAAQGGSLFLDEIGDISPMLQLKLLRFLESREYERVGESKTCTADVRIIAATNADLREAVRRGSFREDLYYRLNVMPVTLPPLRDRQSDIPMLTDHFLAMFAENFGKHFDGVSEEVMDLLLTYSWPGNVRELKHALEHACILSPGKIIELKHIRKDLVDQIRSGIPEPASTPEPGVPASFVMPHRPGREDILAVLRECAGNKVQAARRLGIHRATLYRKLKAWGLDG</sequence>
<dbReference type="PROSITE" id="PS50113">
    <property type="entry name" value="PAC"/>
    <property type="match status" value="2"/>
</dbReference>
<feature type="domain" description="PAS" evidence="9">
    <location>
        <begin position="506"/>
        <end position="579"/>
    </location>
</feature>
<dbReference type="Pfam" id="PF00072">
    <property type="entry name" value="Response_reg"/>
    <property type="match status" value="1"/>
</dbReference>
<evidence type="ECO:0000259" key="9">
    <source>
        <dbReference type="PROSITE" id="PS50112"/>
    </source>
</evidence>
<dbReference type="Gene3D" id="3.40.50.300">
    <property type="entry name" value="P-loop containing nucleotide triphosphate hydrolases"/>
    <property type="match status" value="1"/>
</dbReference>
<comment type="caution">
    <text evidence="11">The sequence shown here is derived from an EMBL/GenBank/DDBJ whole genome shotgun (WGS) entry which is preliminary data.</text>
</comment>
<dbReference type="SMART" id="SM00086">
    <property type="entry name" value="PAC"/>
    <property type="match status" value="4"/>
</dbReference>
<comment type="caution">
    <text evidence="6">Lacks conserved residue(s) required for the propagation of feature annotation.</text>
</comment>
<dbReference type="InterPro" id="IPR035965">
    <property type="entry name" value="PAS-like_dom_sf"/>
</dbReference>
<keyword evidence="3" id="KW-0805">Transcription regulation</keyword>
<evidence type="ECO:0000259" key="7">
    <source>
        <dbReference type="PROSITE" id="PS50045"/>
    </source>
</evidence>
<dbReference type="PRINTS" id="PR01590">
    <property type="entry name" value="HTHFIS"/>
</dbReference>
<dbReference type="RefSeq" id="WP_371386904.1">
    <property type="nucleotide sequence ID" value="NZ_JBGLYH010000031.1"/>
</dbReference>
<dbReference type="Pfam" id="PF25601">
    <property type="entry name" value="AAA_lid_14"/>
    <property type="match status" value="1"/>
</dbReference>
<dbReference type="InterPro" id="IPR000700">
    <property type="entry name" value="PAS-assoc_C"/>
</dbReference>
<dbReference type="InterPro" id="IPR001789">
    <property type="entry name" value="Sig_transdc_resp-reg_receiver"/>
</dbReference>
<feature type="domain" description="PAS" evidence="9">
    <location>
        <begin position="377"/>
        <end position="428"/>
    </location>
</feature>
<evidence type="ECO:0000256" key="2">
    <source>
        <dbReference type="ARBA" id="ARBA00022840"/>
    </source>
</evidence>